<feature type="transmembrane region" description="Helical" evidence="3">
    <location>
        <begin position="143"/>
        <end position="172"/>
    </location>
</feature>
<dbReference type="SUPFAM" id="SSF48452">
    <property type="entry name" value="TPR-like"/>
    <property type="match status" value="1"/>
</dbReference>
<keyword evidence="1" id="KW-0677">Repeat</keyword>
<evidence type="ECO:0000256" key="3">
    <source>
        <dbReference type="SAM" id="Phobius"/>
    </source>
</evidence>
<dbReference type="SMART" id="SM00028">
    <property type="entry name" value="TPR"/>
    <property type="match status" value="3"/>
</dbReference>
<dbReference type="PROSITE" id="PS50005">
    <property type="entry name" value="TPR"/>
    <property type="match status" value="3"/>
</dbReference>
<sequence length="505" mass="57336">MSSHEFINWDDPFYISENSLVSSGLSWIGIGWAFITNTASNWHPLTWISYMLDSSLFGASATTVHMVNLFWYVGCVILVFFLFLNLKASIPAAFLMTAFFALHPLHVESVAWAAERKDLLCAFFFLSATLSYLRYAGKNGKQYLYYLTTLFLVLSLLSKPMAVTWPCVALLLDFWPLKRFESELKKSIYEKIPWFALSIITSIITLIVQDKSRAIKSLVEFPLTDRLANAVISYLEYIHQSLLPLELTVFYPYPYAFDHSSVMMACAVLTLISVVAVWQRDQRPHLLWGWLFYLGVLFPVIGIVQVGEQAHADRYMLLPQLGLIFMAGFSLDKNIKKIKIRRLAAVVITLFIAVLMALTFRQVSYWKNTKTLFSQNLAVAGENELAHFNLGTAYLQSNQFDLAITHLLAAAKMNPADITTFNNLGVAYAGMNQDNLAESCFRQAILLDPKVAQPYFHLAELRVKQGLFNEATKYIDEAAQLAPQWKEVNDLRDKVQKLISEKSTS</sequence>
<keyword evidence="3" id="KW-1133">Transmembrane helix</keyword>
<dbReference type="InterPro" id="IPR019734">
    <property type="entry name" value="TPR_rpt"/>
</dbReference>
<dbReference type="PANTHER" id="PTHR44227">
    <property type="match status" value="1"/>
</dbReference>
<dbReference type="InterPro" id="IPR011990">
    <property type="entry name" value="TPR-like_helical_dom_sf"/>
</dbReference>
<evidence type="ECO:0000256" key="2">
    <source>
        <dbReference type="ARBA" id="ARBA00022803"/>
    </source>
</evidence>
<feature type="transmembrane region" description="Helical" evidence="3">
    <location>
        <begin position="20"/>
        <end position="42"/>
    </location>
</feature>
<feature type="transmembrane region" description="Helical" evidence="3">
    <location>
        <begin position="343"/>
        <end position="360"/>
    </location>
</feature>
<dbReference type="PANTHER" id="PTHR44227:SF3">
    <property type="entry name" value="PROTEIN O-MANNOSYL-TRANSFERASE TMTC4"/>
    <property type="match status" value="1"/>
</dbReference>
<dbReference type="Pfam" id="PF13181">
    <property type="entry name" value="TPR_8"/>
    <property type="match status" value="1"/>
</dbReference>
<keyword evidence="3" id="KW-0812">Transmembrane</keyword>
<feature type="transmembrane region" description="Helical" evidence="3">
    <location>
        <begin position="312"/>
        <end position="331"/>
    </location>
</feature>
<dbReference type="AlphaFoldDB" id="A0A0W8FSP1"/>
<proteinExistence type="predicted"/>
<organism evidence="4">
    <name type="scientific">hydrocarbon metagenome</name>
    <dbReference type="NCBI Taxonomy" id="938273"/>
    <lineage>
        <taxon>unclassified sequences</taxon>
        <taxon>metagenomes</taxon>
        <taxon>ecological metagenomes</taxon>
    </lineage>
</organism>
<keyword evidence="2" id="KW-0802">TPR repeat</keyword>
<dbReference type="EMBL" id="LNQE01000878">
    <property type="protein sequence ID" value="KUG23925.1"/>
    <property type="molecule type" value="Genomic_DNA"/>
</dbReference>
<gene>
    <name evidence="4" type="ORF">ASZ90_006271</name>
</gene>
<dbReference type="Pfam" id="PF13414">
    <property type="entry name" value="TPR_11"/>
    <property type="match status" value="1"/>
</dbReference>
<reference evidence="4" key="1">
    <citation type="journal article" date="2015" name="Proc. Natl. Acad. Sci. U.S.A.">
        <title>Networks of energetic and metabolic interactions define dynamics in microbial communities.</title>
        <authorList>
            <person name="Embree M."/>
            <person name="Liu J.K."/>
            <person name="Al-Bassam M.M."/>
            <person name="Zengler K."/>
        </authorList>
    </citation>
    <scope>NUCLEOTIDE SEQUENCE</scope>
</reference>
<protein>
    <submittedName>
        <fullName evidence="4">Uncharacterized protein</fullName>
    </submittedName>
</protein>
<name>A0A0W8FSP1_9ZZZZ</name>
<keyword evidence="3" id="KW-0472">Membrane</keyword>
<comment type="caution">
    <text evidence="4">The sequence shown here is derived from an EMBL/GenBank/DDBJ whole genome shotgun (WGS) entry which is preliminary data.</text>
</comment>
<dbReference type="Gene3D" id="1.25.40.10">
    <property type="entry name" value="Tetratricopeptide repeat domain"/>
    <property type="match status" value="1"/>
</dbReference>
<feature type="transmembrane region" description="Helical" evidence="3">
    <location>
        <begin position="285"/>
        <end position="306"/>
    </location>
</feature>
<feature type="transmembrane region" description="Helical" evidence="3">
    <location>
        <begin position="119"/>
        <end position="137"/>
    </location>
</feature>
<dbReference type="InterPro" id="IPR052346">
    <property type="entry name" value="O-mannosyl-transferase_TMTC"/>
</dbReference>
<accession>A0A0W8FSP1</accession>
<evidence type="ECO:0000256" key="1">
    <source>
        <dbReference type="ARBA" id="ARBA00022737"/>
    </source>
</evidence>
<feature type="transmembrane region" description="Helical" evidence="3">
    <location>
        <begin position="260"/>
        <end position="278"/>
    </location>
</feature>
<evidence type="ECO:0000313" key="4">
    <source>
        <dbReference type="EMBL" id="KUG23925.1"/>
    </source>
</evidence>